<feature type="binding site" evidence="9">
    <location>
        <position position="106"/>
    </location>
    <ligand>
        <name>Ni(2+)</name>
        <dbReference type="ChEBI" id="CHEBI:49786"/>
    </ligand>
</feature>
<dbReference type="PANTHER" id="PTHR23418:SF0">
    <property type="entry name" value="ACIREDUCTONE DIOXYGENASE"/>
    <property type="match status" value="1"/>
</dbReference>
<dbReference type="CDD" id="cd02232">
    <property type="entry name" value="cupin_ARD"/>
    <property type="match status" value="1"/>
</dbReference>
<evidence type="ECO:0000256" key="6">
    <source>
        <dbReference type="ARBA" id="ARBA00023002"/>
    </source>
</evidence>
<comment type="pathway">
    <text evidence="9">Amino-acid biosynthesis; L-methionine biosynthesis via salvage pathway; L-methionine from S-methyl-5-thio-alpha-D-ribose 1-phosphate: step 5/6.</text>
</comment>
<comment type="catalytic activity">
    <reaction evidence="1 9">
        <text>1,2-dihydroxy-5-(methylsulfanyl)pent-1-en-3-one + O2 = 4-methylsulfanyl-2-oxobutanoate + formate + 2 H(+)</text>
        <dbReference type="Rhea" id="RHEA:24504"/>
        <dbReference type="ChEBI" id="CHEBI:15378"/>
        <dbReference type="ChEBI" id="CHEBI:15379"/>
        <dbReference type="ChEBI" id="CHEBI:15740"/>
        <dbReference type="ChEBI" id="CHEBI:16723"/>
        <dbReference type="ChEBI" id="CHEBI:49252"/>
        <dbReference type="EC" id="1.13.11.54"/>
    </reaction>
</comment>
<comment type="subunit">
    <text evidence="9">Monomer.</text>
</comment>
<feature type="binding site" evidence="9">
    <location>
        <position position="102"/>
    </location>
    <ligand>
        <name>Fe(2+)</name>
        <dbReference type="ChEBI" id="CHEBI:29033"/>
    </ligand>
</feature>
<keyword evidence="5 9" id="KW-0223">Dioxygenase</keyword>
<dbReference type="GO" id="GO:0051213">
    <property type="term" value="F:dioxygenase activity"/>
    <property type="evidence" value="ECO:0007669"/>
    <property type="project" value="UniProtKB-KW"/>
</dbReference>
<sequence>MSKLWIFEVRDEDTAVTSASVETSDGSDIASQLADIGIAFTRWEARDLPQGATPDDVLAIYHDDIERFKAQKGFTTADVIALTPEHPQKTEMRKKFLDEHKHSEDEIRFFLRGHGLFYIRHADRVYAILCERNDLISVPHGTTHWFDMGPEPEFMALRLFTNTEGWVADFTGDPIATRIPRYEALMQ</sequence>
<dbReference type="InterPro" id="IPR004313">
    <property type="entry name" value="ARD"/>
</dbReference>
<dbReference type="EMBL" id="BAABBO010000012">
    <property type="protein sequence ID" value="GAA3970161.1"/>
    <property type="molecule type" value="Genomic_DNA"/>
</dbReference>
<feature type="binding site" evidence="9">
    <location>
        <position position="144"/>
    </location>
    <ligand>
        <name>Fe(2+)</name>
        <dbReference type="ChEBI" id="CHEBI:29033"/>
    </ligand>
</feature>
<comment type="similarity">
    <text evidence="9">Belongs to the acireductone dioxygenase (ARD) family.</text>
</comment>
<evidence type="ECO:0000256" key="2">
    <source>
        <dbReference type="ARBA" id="ARBA00022596"/>
    </source>
</evidence>
<dbReference type="EC" id="1.13.11.53" evidence="9"/>
<comment type="function">
    <text evidence="9">Catalyzes 2 different reactions between oxygene and the acireductone 1,2-dihydroxy-3-keto-5-methylthiopentene (DHK-MTPene) depending upon the metal bound in the active site. Fe-containing acireductone dioxygenase (Fe-ARD) produces formate and 2-keto-4-methylthiobutyrate (KMTB), the alpha-ketoacid precursor of methionine in the methionine recycle pathway. Ni-containing acireductone dioxygenase (Ni-ARD) produces methylthiopropionate, carbon monoxide and formate, and does not lie on the methionine recycle pathway.</text>
</comment>
<evidence type="ECO:0000256" key="4">
    <source>
        <dbReference type="ARBA" id="ARBA00022723"/>
    </source>
</evidence>
<dbReference type="InterPro" id="IPR023956">
    <property type="entry name" value="ARD_bac"/>
</dbReference>
<evidence type="ECO:0000256" key="1">
    <source>
        <dbReference type="ARBA" id="ARBA00000428"/>
    </source>
</evidence>
<dbReference type="InterPro" id="IPR014710">
    <property type="entry name" value="RmlC-like_jellyroll"/>
</dbReference>
<keyword evidence="11" id="KW-1185">Reference proteome</keyword>
<dbReference type="RefSeq" id="WP_344807750.1">
    <property type="nucleotide sequence ID" value="NZ_BAABBO010000012.1"/>
</dbReference>
<evidence type="ECO:0000256" key="8">
    <source>
        <dbReference type="ARBA" id="ARBA00023167"/>
    </source>
</evidence>
<dbReference type="Proteomes" id="UP001501337">
    <property type="component" value="Unassembled WGS sequence"/>
</dbReference>
<evidence type="ECO:0000256" key="7">
    <source>
        <dbReference type="ARBA" id="ARBA00023004"/>
    </source>
</evidence>
<evidence type="ECO:0000313" key="10">
    <source>
        <dbReference type="EMBL" id="GAA3970161.1"/>
    </source>
</evidence>
<evidence type="ECO:0000256" key="3">
    <source>
        <dbReference type="ARBA" id="ARBA00022605"/>
    </source>
</evidence>
<dbReference type="Gene3D" id="2.60.120.10">
    <property type="entry name" value="Jelly Rolls"/>
    <property type="match status" value="1"/>
</dbReference>
<accession>A0ABP7PS86</accession>
<comment type="cofactor">
    <cofactor evidence="9">
        <name>Fe(2+)</name>
        <dbReference type="ChEBI" id="CHEBI:29033"/>
    </cofactor>
    <text evidence="9">Binds 1 Fe(2+) cation per monomer.</text>
</comment>
<comment type="caution">
    <text evidence="10">The sequence shown here is derived from an EMBL/GenBank/DDBJ whole genome shotgun (WGS) entry which is preliminary data.</text>
</comment>
<feature type="binding site" evidence="9">
    <location>
        <position position="102"/>
    </location>
    <ligand>
        <name>Ni(2+)</name>
        <dbReference type="ChEBI" id="CHEBI:49786"/>
    </ligand>
</feature>
<organism evidence="10 11">
    <name type="scientific">Allohahella marinimesophila</name>
    <dbReference type="NCBI Taxonomy" id="1054972"/>
    <lineage>
        <taxon>Bacteria</taxon>
        <taxon>Pseudomonadati</taxon>
        <taxon>Pseudomonadota</taxon>
        <taxon>Gammaproteobacteria</taxon>
        <taxon>Oceanospirillales</taxon>
        <taxon>Hahellaceae</taxon>
        <taxon>Allohahella</taxon>
    </lineage>
</organism>
<gene>
    <name evidence="9" type="primary">mtnD</name>
    <name evidence="10" type="ORF">GCM10022278_29780</name>
</gene>
<feature type="site" description="May play a role in metal incorporation in vivo" evidence="9">
    <location>
        <position position="99"/>
    </location>
</feature>
<feature type="binding site" evidence="9">
    <location>
        <position position="106"/>
    </location>
    <ligand>
        <name>Fe(2+)</name>
        <dbReference type="ChEBI" id="CHEBI:29033"/>
    </ligand>
</feature>
<keyword evidence="8 9" id="KW-0486">Methionine biosynthesis</keyword>
<dbReference type="EC" id="1.13.11.54" evidence="9"/>
<keyword evidence="7 9" id="KW-0408">Iron</keyword>
<keyword evidence="2 9" id="KW-0533">Nickel</keyword>
<feature type="binding site" evidence="9">
    <location>
        <position position="100"/>
    </location>
    <ligand>
        <name>Ni(2+)</name>
        <dbReference type="ChEBI" id="CHEBI:49786"/>
    </ligand>
</feature>
<dbReference type="PANTHER" id="PTHR23418">
    <property type="entry name" value="ACIREDUCTONE DIOXYGENASE"/>
    <property type="match status" value="1"/>
</dbReference>
<dbReference type="Pfam" id="PF03079">
    <property type="entry name" value="ARD"/>
    <property type="match status" value="1"/>
</dbReference>
<dbReference type="InterPro" id="IPR011051">
    <property type="entry name" value="RmlC_Cupin_sf"/>
</dbReference>
<feature type="binding site" evidence="9">
    <location>
        <position position="144"/>
    </location>
    <ligand>
        <name>Ni(2+)</name>
        <dbReference type="ChEBI" id="CHEBI:49786"/>
    </ligand>
</feature>
<evidence type="ECO:0000313" key="11">
    <source>
        <dbReference type="Proteomes" id="UP001501337"/>
    </source>
</evidence>
<keyword evidence="6 9" id="KW-0560">Oxidoreductase</keyword>
<dbReference type="SUPFAM" id="SSF51182">
    <property type="entry name" value="RmlC-like cupins"/>
    <property type="match status" value="1"/>
</dbReference>
<keyword evidence="4 9" id="KW-0479">Metal-binding</keyword>
<feature type="binding site" evidence="9">
    <location>
        <position position="100"/>
    </location>
    <ligand>
        <name>Fe(2+)</name>
        <dbReference type="ChEBI" id="CHEBI:29033"/>
    </ligand>
</feature>
<name>A0ABP7PS86_9GAMM</name>
<comment type="catalytic activity">
    <reaction evidence="9">
        <text>1,2-dihydroxy-5-(methylsulfanyl)pent-1-en-3-one + O2 = 3-(methylsulfanyl)propanoate + CO + formate + 2 H(+)</text>
        <dbReference type="Rhea" id="RHEA:14161"/>
        <dbReference type="ChEBI" id="CHEBI:15378"/>
        <dbReference type="ChEBI" id="CHEBI:15379"/>
        <dbReference type="ChEBI" id="CHEBI:15740"/>
        <dbReference type="ChEBI" id="CHEBI:17245"/>
        <dbReference type="ChEBI" id="CHEBI:49016"/>
        <dbReference type="ChEBI" id="CHEBI:49252"/>
        <dbReference type="EC" id="1.13.11.53"/>
    </reaction>
</comment>
<proteinExistence type="inferred from homology"/>
<feature type="site" description="Important to generate the dianion" evidence="9">
    <location>
        <position position="108"/>
    </location>
</feature>
<keyword evidence="3 9" id="KW-0028">Amino-acid biosynthesis</keyword>
<dbReference type="HAMAP" id="MF_01682">
    <property type="entry name" value="Salvage_MtnD"/>
    <property type="match status" value="1"/>
</dbReference>
<reference evidence="11" key="1">
    <citation type="journal article" date="2019" name="Int. J. Syst. Evol. Microbiol.">
        <title>The Global Catalogue of Microorganisms (GCM) 10K type strain sequencing project: providing services to taxonomists for standard genome sequencing and annotation.</title>
        <authorList>
            <consortium name="The Broad Institute Genomics Platform"/>
            <consortium name="The Broad Institute Genome Sequencing Center for Infectious Disease"/>
            <person name="Wu L."/>
            <person name="Ma J."/>
        </authorList>
    </citation>
    <scope>NUCLEOTIDE SEQUENCE [LARGE SCALE GENOMIC DNA]</scope>
    <source>
        <strain evidence="11">JCM 17555</strain>
    </source>
</reference>
<feature type="site" description="May play a role in transmitting local conformational changes" evidence="9">
    <location>
        <position position="105"/>
    </location>
</feature>
<evidence type="ECO:0000256" key="5">
    <source>
        <dbReference type="ARBA" id="ARBA00022964"/>
    </source>
</evidence>
<comment type="cofactor">
    <cofactor evidence="9">
        <name>Ni(2+)</name>
        <dbReference type="ChEBI" id="CHEBI:49786"/>
    </cofactor>
    <text evidence="9">Binds 1 nickel ion per monomer.</text>
</comment>
<evidence type="ECO:0000256" key="9">
    <source>
        <dbReference type="HAMAP-Rule" id="MF_01682"/>
    </source>
</evidence>
<protein>
    <recommendedName>
        <fullName evidence="9">Acireductone dioxygenase</fullName>
    </recommendedName>
    <alternativeName>
        <fullName evidence="9">1,2-dihydroxy-3-keto-5-methylthiopentene dioxygenase</fullName>
        <shortName evidence="9">DHK-MTPene dioxygenase</shortName>
    </alternativeName>
    <alternativeName>
        <fullName evidence="9">Acireductone dioxygenase (Fe(2+)-requiring)</fullName>
        <shortName evidence="9">ARD'</shortName>
        <shortName evidence="9">Fe-ARD</shortName>
        <ecNumber evidence="9">1.13.11.54</ecNumber>
    </alternativeName>
    <alternativeName>
        <fullName evidence="9">Acireductone dioxygenase (Ni(2+)-requiring)</fullName>
        <shortName evidence="9">ARD</shortName>
        <shortName evidence="9">Ni-ARD</shortName>
        <ecNumber evidence="9">1.13.11.53</ecNumber>
    </alternativeName>
</protein>